<evidence type="ECO:0000313" key="11">
    <source>
        <dbReference type="Proteomes" id="UP000572377"/>
    </source>
</evidence>
<feature type="domain" description="MmeI-like DNA-methyltransferase" evidence="9">
    <location>
        <begin position="324"/>
        <end position="586"/>
    </location>
</feature>
<keyword evidence="2 10" id="KW-0489">Methyltransferase</keyword>
<keyword evidence="11" id="KW-1185">Reference proteome</keyword>
<dbReference type="InterPro" id="IPR046817">
    <property type="entry name" value="MmeI_N"/>
</dbReference>
<dbReference type="Pfam" id="PF20467">
    <property type="entry name" value="MmeI_C"/>
    <property type="match status" value="1"/>
</dbReference>
<evidence type="ECO:0000256" key="4">
    <source>
        <dbReference type="ARBA" id="ARBA00047942"/>
    </source>
</evidence>
<dbReference type="SUPFAM" id="SSF53335">
    <property type="entry name" value="S-adenosyl-L-methionine-dependent methyltransferases"/>
    <property type="match status" value="1"/>
</dbReference>
<dbReference type="InterPro" id="IPR029063">
    <property type="entry name" value="SAM-dependent_MTases_sf"/>
</dbReference>
<dbReference type="Pfam" id="PF20466">
    <property type="entry name" value="MmeI_TRD"/>
    <property type="match status" value="1"/>
</dbReference>
<keyword evidence="3 10" id="KW-0808">Transferase</keyword>
<dbReference type="InterPro" id="IPR050953">
    <property type="entry name" value="N4_N6_ade-DNA_methylase"/>
</dbReference>
<name>A0A849L7X5_9RHOB</name>
<comment type="catalytic activity">
    <reaction evidence="4">
        <text>a 2'-deoxyadenosine in DNA + S-adenosyl-L-methionine = an N(6)-methyl-2'-deoxyadenosine in DNA + S-adenosyl-L-homocysteine + H(+)</text>
        <dbReference type="Rhea" id="RHEA:15197"/>
        <dbReference type="Rhea" id="RHEA-COMP:12418"/>
        <dbReference type="Rhea" id="RHEA-COMP:12419"/>
        <dbReference type="ChEBI" id="CHEBI:15378"/>
        <dbReference type="ChEBI" id="CHEBI:57856"/>
        <dbReference type="ChEBI" id="CHEBI:59789"/>
        <dbReference type="ChEBI" id="CHEBI:90615"/>
        <dbReference type="ChEBI" id="CHEBI:90616"/>
        <dbReference type="EC" id="2.1.1.72"/>
    </reaction>
</comment>
<dbReference type="GO" id="GO:0009007">
    <property type="term" value="F:site-specific DNA-methyltransferase (adenine-specific) activity"/>
    <property type="evidence" value="ECO:0007669"/>
    <property type="project" value="UniProtKB-EC"/>
</dbReference>
<feature type="domain" description="MmeI-like helicase spacer" evidence="6">
    <location>
        <begin position="171"/>
        <end position="248"/>
    </location>
</feature>
<evidence type="ECO:0000313" key="10">
    <source>
        <dbReference type="EMBL" id="NNU82202.1"/>
    </source>
</evidence>
<dbReference type="InterPro" id="IPR046816">
    <property type="entry name" value="MmeI_Mtase"/>
</dbReference>
<evidence type="ECO:0000259" key="6">
    <source>
        <dbReference type="Pfam" id="PF20465"/>
    </source>
</evidence>
<feature type="domain" description="MmeI-like C-terminal" evidence="8">
    <location>
        <begin position="811"/>
        <end position="883"/>
    </location>
</feature>
<dbReference type="RefSeq" id="WP_171327066.1">
    <property type="nucleotide sequence ID" value="NZ_JABFBC010000008.1"/>
</dbReference>
<dbReference type="GO" id="GO:0032259">
    <property type="term" value="P:methylation"/>
    <property type="evidence" value="ECO:0007669"/>
    <property type="project" value="UniProtKB-KW"/>
</dbReference>
<accession>A0A849L7X5</accession>
<dbReference type="EMBL" id="JABFBC010000008">
    <property type="protein sequence ID" value="NNU82202.1"/>
    <property type="molecule type" value="Genomic_DNA"/>
</dbReference>
<gene>
    <name evidence="10" type="ORF">HMH01_17325</name>
</gene>
<proteinExistence type="predicted"/>
<organism evidence="10 11">
    <name type="scientific">Halovulum dunhuangense</name>
    <dbReference type="NCBI Taxonomy" id="1505036"/>
    <lineage>
        <taxon>Bacteria</taxon>
        <taxon>Pseudomonadati</taxon>
        <taxon>Pseudomonadota</taxon>
        <taxon>Alphaproteobacteria</taxon>
        <taxon>Rhodobacterales</taxon>
        <taxon>Paracoccaceae</taxon>
        <taxon>Halovulum</taxon>
    </lineage>
</organism>
<dbReference type="InterPro" id="IPR046818">
    <property type="entry name" value="MmeI_C"/>
</dbReference>
<dbReference type="Gene3D" id="3.40.50.150">
    <property type="entry name" value="Vaccinia Virus protein VP39"/>
    <property type="match status" value="1"/>
</dbReference>
<sequence length="892" mass="99417">MNPTEIFEAIEAIARAPFDAGEFPFAFAEATDNAKATISKLRNGTTNKSDLPGGVLVARKFHYAPALRGMTDVTLDALRGSKRTATAKPAILIATDGETVAAEHRASGDTLHCRFDEIGDHFGFFLPAAGKERYRAVEENPIDVKATGKLARLYDALVKANPDWATDARRHEMNQLMMRLIFCLFAEDVGIFPYNQFSRLVFSHAGNKGEEAREAILAAFRAMNLPKDRRAGLPAWTAELEYVNGGLFASGIDAPVFDPVAFRYLKDAAALNWREINPDIFGSMIQSVADPKQRAELGMHYTSVPNIMKVIGPLFLDDLDAEIEKAWDRPNGLRRALSRMAGMRVFDPACGSGNFLVVSYRELRARETRILQRIAELEGSTQVQMWSAIPITNFYGIELDDFAAETAKLALFISEYQANARFGEVFGQMPATLPLKEAARITCGNALRLNWDIVCPPPGEGEQVFIAGNPPFLGDNSRTDEQNADMEHVLAGTLDSYKRIDFVSCWMFKAANYTRGRSARSALVATNSICQGQSVGALWPHILVDGIEIGFAHTSFKWRNNASANAAVICVIVGLRNESRERKRLFSGDLGAVVSTINAYLLDGPNLFIHAEARSIFGLPYMEYGNKPTDDGNLILSEVEKDDLLSEYPEASRFVKKFMGSDEVVNGKVRYCLWVPDQDADEAAAIPALRARFDRVAAFRAASKAAQTRPAAAFPHRFRQAQNWARSHAILVPSVSSERRPYLPVERVGADVIPSNLNQVLYDAPDWCLALIASRLHLVWIATVCGKLKSDFRYSNTMGWNTFPVPHFTQDQLEQLSASARRIMKTRWSHYPATIAELYDPERMPDDLRQAHKENDDLLESMYIGRPFRNDTERLEKLFKLYAARMKQEAAA</sequence>
<dbReference type="Pfam" id="PF20465">
    <property type="entry name" value="MmeI_hel"/>
    <property type="match status" value="1"/>
</dbReference>
<evidence type="ECO:0000256" key="2">
    <source>
        <dbReference type="ARBA" id="ARBA00022603"/>
    </source>
</evidence>
<dbReference type="AlphaFoldDB" id="A0A849L7X5"/>
<feature type="domain" description="MmeI-like target recognition" evidence="7">
    <location>
        <begin position="603"/>
        <end position="807"/>
    </location>
</feature>
<evidence type="ECO:0000259" key="9">
    <source>
        <dbReference type="Pfam" id="PF20473"/>
    </source>
</evidence>
<feature type="domain" description="MmeI-like N-terminal" evidence="5">
    <location>
        <begin position="1"/>
        <end position="159"/>
    </location>
</feature>
<evidence type="ECO:0000259" key="5">
    <source>
        <dbReference type="Pfam" id="PF20464"/>
    </source>
</evidence>
<evidence type="ECO:0000259" key="7">
    <source>
        <dbReference type="Pfam" id="PF20466"/>
    </source>
</evidence>
<dbReference type="Proteomes" id="UP000572377">
    <property type="component" value="Unassembled WGS sequence"/>
</dbReference>
<dbReference type="Pfam" id="PF20464">
    <property type="entry name" value="MmeI_N"/>
    <property type="match status" value="1"/>
</dbReference>
<evidence type="ECO:0000256" key="3">
    <source>
        <dbReference type="ARBA" id="ARBA00022679"/>
    </source>
</evidence>
<evidence type="ECO:0000259" key="8">
    <source>
        <dbReference type="Pfam" id="PF20467"/>
    </source>
</evidence>
<protein>
    <recommendedName>
        <fullName evidence="1">site-specific DNA-methyltransferase (adenine-specific)</fullName>
        <ecNumber evidence="1">2.1.1.72</ecNumber>
    </recommendedName>
</protein>
<dbReference type="InterPro" id="IPR046819">
    <property type="entry name" value="MmeI_hel"/>
</dbReference>
<dbReference type="PANTHER" id="PTHR33841:SF1">
    <property type="entry name" value="DNA METHYLTRANSFERASE A"/>
    <property type="match status" value="1"/>
</dbReference>
<dbReference type="EC" id="2.1.1.72" evidence="1"/>
<dbReference type="Pfam" id="PF20473">
    <property type="entry name" value="MmeI_Mtase"/>
    <property type="match status" value="1"/>
</dbReference>
<dbReference type="InterPro" id="IPR046820">
    <property type="entry name" value="MmeI_TRD"/>
</dbReference>
<reference evidence="10 11" key="1">
    <citation type="submission" date="2020-05" db="EMBL/GenBank/DDBJ databases">
        <title>Gimesia benthica sp. nov., a novel planctomycete isolated from a deep-sea water sample of the Northwest Indian Ocean.</title>
        <authorList>
            <person name="Wang J."/>
            <person name="Ruan C."/>
            <person name="Song L."/>
            <person name="Zhu Y."/>
            <person name="Li A."/>
            <person name="Zheng X."/>
            <person name="Wang L."/>
            <person name="Lu Z."/>
            <person name="Huang Y."/>
            <person name="Du W."/>
            <person name="Zhou Y."/>
            <person name="Huang L."/>
            <person name="Dai X."/>
        </authorList>
    </citation>
    <scope>NUCLEOTIDE SEQUENCE [LARGE SCALE GENOMIC DNA]</scope>
    <source>
        <strain evidence="10 11">YYQ-30</strain>
    </source>
</reference>
<evidence type="ECO:0000256" key="1">
    <source>
        <dbReference type="ARBA" id="ARBA00011900"/>
    </source>
</evidence>
<comment type="caution">
    <text evidence="10">The sequence shown here is derived from an EMBL/GenBank/DDBJ whole genome shotgun (WGS) entry which is preliminary data.</text>
</comment>
<dbReference type="PANTHER" id="PTHR33841">
    <property type="entry name" value="DNA METHYLTRANSFERASE YEEA-RELATED"/>
    <property type="match status" value="1"/>
</dbReference>